<dbReference type="InterPro" id="IPR002500">
    <property type="entry name" value="PAPS_reduct_dom"/>
</dbReference>
<dbReference type="InterPro" id="IPR011800">
    <property type="entry name" value="PAPS_reductase_CysH"/>
</dbReference>
<comment type="catalytic activity">
    <reaction evidence="3">
        <text>[thioredoxin]-disulfide + sulfite + adenosine 3',5'-bisphosphate + 2 H(+) = [thioredoxin]-dithiol + 3'-phosphoadenylyl sulfate</text>
        <dbReference type="Rhea" id="RHEA:11724"/>
        <dbReference type="Rhea" id="RHEA-COMP:10698"/>
        <dbReference type="Rhea" id="RHEA-COMP:10700"/>
        <dbReference type="ChEBI" id="CHEBI:15378"/>
        <dbReference type="ChEBI" id="CHEBI:17359"/>
        <dbReference type="ChEBI" id="CHEBI:29950"/>
        <dbReference type="ChEBI" id="CHEBI:50058"/>
        <dbReference type="ChEBI" id="CHEBI:58339"/>
        <dbReference type="ChEBI" id="CHEBI:58343"/>
        <dbReference type="EC" id="1.8.4.8"/>
    </reaction>
</comment>
<dbReference type="PIRSF" id="PIRSF000857">
    <property type="entry name" value="PAPS_reductase"/>
    <property type="match status" value="1"/>
</dbReference>
<evidence type="ECO:0000313" key="7">
    <source>
        <dbReference type="Proteomes" id="UP000186868"/>
    </source>
</evidence>
<evidence type="ECO:0000256" key="3">
    <source>
        <dbReference type="HAMAP-Rule" id="MF_00063"/>
    </source>
</evidence>
<evidence type="ECO:0000259" key="5">
    <source>
        <dbReference type="Pfam" id="PF01507"/>
    </source>
</evidence>
<keyword evidence="2 3" id="KW-0560">Oxidoreductase</keyword>
<dbReference type="HAMAP" id="MF_00063">
    <property type="entry name" value="CysH"/>
    <property type="match status" value="1"/>
</dbReference>
<feature type="compositionally biased region" description="Low complexity" evidence="4">
    <location>
        <begin position="11"/>
        <end position="20"/>
    </location>
</feature>
<evidence type="ECO:0000256" key="1">
    <source>
        <dbReference type="ARBA" id="ARBA00009732"/>
    </source>
</evidence>
<sequence length="269" mass="30445">MTWVPSTLPGSEPNNESSEPSPKEKPTLDLEAINRQLADATAEQVIEWAADTFGNGLVMSTSFGIQAAVMLHLVTQIVPDIPIIWVDTGYLPAETYQFAEQLTERLKLNLKVYQSPISPARMEALYGRLWAQNDVESLNRYDQIRKVEPMQRALKELKATAWLAGLRSEQTDHRKTLQRVGMQGGRYKILPILYWSAKDIYEYLTAYNLPYHPFFDLGYVSVGDWHSSRPLTADDTNERDTRFKGLKQECGLHLPLTPGEAKSLDSSTL</sequence>
<dbReference type="NCBIfam" id="NF002537">
    <property type="entry name" value="PRK02090.1"/>
    <property type="match status" value="1"/>
</dbReference>
<name>A0A1U7HCY4_9CYAN</name>
<dbReference type="GO" id="GO:0005737">
    <property type="term" value="C:cytoplasm"/>
    <property type="evidence" value="ECO:0007669"/>
    <property type="project" value="UniProtKB-SubCell"/>
</dbReference>
<dbReference type="NCBIfam" id="TIGR02057">
    <property type="entry name" value="PAPS_reductase"/>
    <property type="match status" value="1"/>
</dbReference>
<dbReference type="InterPro" id="IPR004511">
    <property type="entry name" value="PAPS/APS_Rdtase"/>
</dbReference>
<feature type="active site" description="Nucleophile; cysteine thiosulfonate intermediate" evidence="3">
    <location>
        <position position="250"/>
    </location>
</feature>
<accession>A0A1U7HCY4</accession>
<keyword evidence="3" id="KW-0963">Cytoplasm</keyword>
<organism evidence="6 7">
    <name type="scientific">Hydrococcus rivularis NIES-593</name>
    <dbReference type="NCBI Taxonomy" id="1921803"/>
    <lineage>
        <taxon>Bacteria</taxon>
        <taxon>Bacillati</taxon>
        <taxon>Cyanobacteriota</taxon>
        <taxon>Cyanophyceae</taxon>
        <taxon>Pleurocapsales</taxon>
        <taxon>Hydrococcaceae</taxon>
        <taxon>Hydrococcus</taxon>
    </lineage>
</organism>
<dbReference type="EC" id="1.8.4.8" evidence="3"/>
<dbReference type="PANTHER" id="PTHR46509:SF1">
    <property type="entry name" value="PHOSPHOADENOSINE PHOSPHOSULFATE REDUCTASE"/>
    <property type="match status" value="1"/>
</dbReference>
<dbReference type="CDD" id="cd23945">
    <property type="entry name" value="PAPS_reductase"/>
    <property type="match status" value="1"/>
</dbReference>
<dbReference type="Proteomes" id="UP000186868">
    <property type="component" value="Unassembled WGS sequence"/>
</dbReference>
<dbReference type="PANTHER" id="PTHR46509">
    <property type="entry name" value="PHOSPHOADENOSINE PHOSPHOSULFATE REDUCTASE"/>
    <property type="match status" value="1"/>
</dbReference>
<keyword evidence="7" id="KW-1185">Reference proteome</keyword>
<dbReference type="EMBL" id="MRCB01000020">
    <property type="protein sequence ID" value="OKH21429.1"/>
    <property type="molecule type" value="Genomic_DNA"/>
</dbReference>
<comment type="similarity">
    <text evidence="1 3">Belongs to the PAPS reductase family. CysH subfamily.</text>
</comment>
<dbReference type="Gene3D" id="3.40.50.620">
    <property type="entry name" value="HUPs"/>
    <property type="match status" value="1"/>
</dbReference>
<evidence type="ECO:0000313" key="6">
    <source>
        <dbReference type="EMBL" id="OKH21429.1"/>
    </source>
</evidence>
<comment type="subcellular location">
    <subcellularLocation>
        <location evidence="3">Cytoplasm</location>
    </subcellularLocation>
</comment>
<comment type="caution">
    <text evidence="6">The sequence shown here is derived from an EMBL/GenBank/DDBJ whole genome shotgun (WGS) entry which is preliminary data.</text>
</comment>
<dbReference type="GO" id="GO:0019379">
    <property type="term" value="P:sulfate assimilation, phosphoadenylyl sulfate reduction by phosphoadenylyl-sulfate reductase (thioredoxin)"/>
    <property type="evidence" value="ECO:0007669"/>
    <property type="project" value="UniProtKB-UniRule"/>
</dbReference>
<reference evidence="6 7" key="1">
    <citation type="submission" date="2016-11" db="EMBL/GenBank/DDBJ databases">
        <title>Draft Genome Sequences of Nine Cyanobacterial Strains from Diverse Habitats.</title>
        <authorList>
            <person name="Zhu T."/>
            <person name="Hou S."/>
            <person name="Lu X."/>
            <person name="Hess W.R."/>
        </authorList>
    </citation>
    <scope>NUCLEOTIDE SEQUENCE [LARGE SCALE GENOMIC DNA]</scope>
    <source>
        <strain evidence="6 7">NIES-593</strain>
    </source>
</reference>
<evidence type="ECO:0000256" key="4">
    <source>
        <dbReference type="SAM" id="MobiDB-lite"/>
    </source>
</evidence>
<comment type="pathway">
    <text evidence="3">Sulfur metabolism; hydrogen sulfide biosynthesis; sulfite from sulfate: step 3/3.</text>
</comment>
<proteinExistence type="inferred from homology"/>
<protein>
    <recommendedName>
        <fullName evidence="3">Phosphoadenosine 5'-phosphosulfate reductase</fullName>
        <shortName evidence="3">PAPS reductase</shortName>
        <ecNumber evidence="3">1.8.4.8</ecNumber>
    </recommendedName>
    <alternativeName>
        <fullName evidence="3">3'-phosphoadenylylsulfate reductase</fullName>
    </alternativeName>
    <alternativeName>
        <fullName evidence="3">PAPS reductase, thioredoxin dependent</fullName>
    </alternativeName>
    <alternativeName>
        <fullName evidence="3">PAPS sulfotransferase</fullName>
    </alternativeName>
    <alternativeName>
        <fullName evidence="3">PAdoPS reductase</fullName>
    </alternativeName>
</protein>
<dbReference type="GO" id="GO:0004604">
    <property type="term" value="F:phosphoadenylyl-sulfate reductase (thioredoxin) activity"/>
    <property type="evidence" value="ECO:0007669"/>
    <property type="project" value="UniProtKB-UniRule"/>
</dbReference>
<comment type="function">
    <text evidence="3">Catalyzes the formation of sulfite from phosphoadenosine 5'-phosphosulfate (PAPS) using thioredoxin as an electron donor.</text>
</comment>
<dbReference type="STRING" id="1921803.NIES593_15655"/>
<dbReference type="UniPathway" id="UPA00140">
    <property type="reaction ID" value="UER00206"/>
</dbReference>
<dbReference type="GO" id="GO:0070814">
    <property type="term" value="P:hydrogen sulfide biosynthetic process"/>
    <property type="evidence" value="ECO:0007669"/>
    <property type="project" value="UniProtKB-UniRule"/>
</dbReference>
<evidence type="ECO:0000256" key="2">
    <source>
        <dbReference type="ARBA" id="ARBA00023002"/>
    </source>
</evidence>
<dbReference type="NCBIfam" id="TIGR00434">
    <property type="entry name" value="cysH"/>
    <property type="match status" value="1"/>
</dbReference>
<gene>
    <name evidence="3" type="primary">cysH</name>
    <name evidence="6" type="ORF">NIES593_15655</name>
</gene>
<dbReference type="SUPFAM" id="SSF52402">
    <property type="entry name" value="Adenine nucleotide alpha hydrolases-like"/>
    <property type="match status" value="1"/>
</dbReference>
<dbReference type="InterPro" id="IPR014729">
    <property type="entry name" value="Rossmann-like_a/b/a_fold"/>
</dbReference>
<dbReference type="Pfam" id="PF01507">
    <property type="entry name" value="PAPS_reduct"/>
    <property type="match status" value="1"/>
</dbReference>
<feature type="domain" description="Phosphoadenosine phosphosulphate reductase" evidence="5">
    <location>
        <begin position="57"/>
        <end position="230"/>
    </location>
</feature>
<comment type="caution">
    <text evidence="3">Lacks conserved residue(s) required for the propagation of feature annotation.</text>
</comment>
<feature type="region of interest" description="Disordered" evidence="4">
    <location>
        <begin position="1"/>
        <end position="26"/>
    </location>
</feature>
<dbReference type="AlphaFoldDB" id="A0A1U7HCY4"/>